<dbReference type="Pfam" id="PF00104">
    <property type="entry name" value="Hormone_recep"/>
    <property type="match status" value="2"/>
</dbReference>
<feature type="non-terminal residue" evidence="10">
    <location>
        <position position="1"/>
    </location>
</feature>
<dbReference type="SMART" id="SM00430">
    <property type="entry name" value="HOLI"/>
    <property type="match status" value="2"/>
</dbReference>
<dbReference type="Gene3D" id="1.10.565.10">
    <property type="entry name" value="Retinoid X Receptor"/>
    <property type="match status" value="2"/>
</dbReference>
<dbReference type="InterPro" id="IPR001628">
    <property type="entry name" value="Znf_hrmn_rcpt"/>
</dbReference>
<dbReference type="GO" id="GO:0003700">
    <property type="term" value="F:DNA-binding transcription factor activity"/>
    <property type="evidence" value="ECO:0007669"/>
    <property type="project" value="InterPro"/>
</dbReference>
<sequence>QSRQCLICTAPTTQCRLGIDCCRACAVFYRRVCASKSTPTECAKGDGKCVEKGQTLLCRTCRYTLLLEVLKNAESTVNENILISKRNLNAEFIRLDEVRKRQFVDHTTFSFDQPSCSFTPVLERTRQSYSLMCQTQKSAEMGTKPVAGQPSQYAFAGSKIDFVLSTPSMSGANRRIFESALYYFAEKAFPDFAQLGTANKERCISASIELVHCLESAYRASHYFPEDLDTHFDGYTTIWTGEPIAMQLADCEEFGDRESLAPNLEFKRTIREEYSRINPDNVEFIALIALAFWDNEVTESEELTAAARRSRSEILKELRKVYSTRGNIGSSSRQDELLSLLHRAKNIDIKCVSEKSCASTFRSEGILRRIERAYNASIERRRSKEKQMIESENEKQIVAHATEMLYLANETTMMQAFHISFAETRTFFREAFPSLATLNEQDQVGELFKTYFHKFSFIDLHYRTQQILGEVQQYAMASVLTVVNVRGTDHLNEDEGGEHRELLKGSIRAYVTNHLAIITPTFKKARITSKELHALLALALCEIEFSSDHHAHAISLQDELRSEVLLDLQRYYKEEMGLDDFSMRLGNLMTLNHCIRECNCLLNEYFGIHTTVFDQCKRDDNIKNIFLALRMSRVLGCSCGLELCTRCSQAHHLPVDCDVFRQYTSYLHASGLVLSSSLHSIIDNVTLTIDNLAECPKCTIPAQRVLQIVESQVRDASFRCTRGCRVYSPTYTSVIAIFDAPGNKTMRVAPTSCGRARTKPVLICHLSFTPCRKGQAITDLESSTLLLTSFNT</sequence>
<dbReference type="SUPFAM" id="SSF57716">
    <property type="entry name" value="Glucocorticoid receptor-like (DNA-binding domain)"/>
    <property type="match status" value="1"/>
</dbReference>
<evidence type="ECO:0000256" key="1">
    <source>
        <dbReference type="ARBA" id="ARBA00022723"/>
    </source>
</evidence>
<keyword evidence="2" id="KW-0863">Zinc-finger</keyword>
<protein>
    <recommendedName>
        <fullName evidence="9">Nuclear receptor domain-containing protein</fullName>
    </recommendedName>
</protein>
<dbReference type="PANTHER" id="PTHR46011:SF6">
    <property type="entry name" value="HIGH ZINC ACTIVATED NUCLEAR RECEPTOR PROTEIN"/>
    <property type="match status" value="1"/>
</dbReference>
<dbReference type="EMBL" id="BTRK01000006">
    <property type="protein sequence ID" value="GMR62762.1"/>
    <property type="molecule type" value="Genomic_DNA"/>
</dbReference>
<evidence type="ECO:0000259" key="9">
    <source>
        <dbReference type="PROSITE" id="PS51030"/>
    </source>
</evidence>
<keyword evidence="8" id="KW-0539">Nucleus</keyword>
<evidence type="ECO:0000256" key="8">
    <source>
        <dbReference type="ARBA" id="ARBA00023242"/>
    </source>
</evidence>
<evidence type="ECO:0000313" key="11">
    <source>
        <dbReference type="Proteomes" id="UP001328107"/>
    </source>
</evidence>
<dbReference type="GO" id="GO:0043565">
    <property type="term" value="F:sequence-specific DNA binding"/>
    <property type="evidence" value="ECO:0007669"/>
    <property type="project" value="InterPro"/>
</dbReference>
<keyword evidence="11" id="KW-1185">Reference proteome</keyword>
<dbReference type="InterPro" id="IPR000536">
    <property type="entry name" value="Nucl_hrmn_rcpt_lig-bd"/>
</dbReference>
<dbReference type="Gene3D" id="3.30.50.10">
    <property type="entry name" value="Erythroid Transcription Factor GATA-1, subunit A"/>
    <property type="match status" value="1"/>
</dbReference>
<comment type="caution">
    <text evidence="10">The sequence shown here is derived from an EMBL/GenBank/DDBJ whole genome shotgun (WGS) entry which is preliminary data.</text>
</comment>
<dbReference type="AlphaFoldDB" id="A0AAN5DHL6"/>
<dbReference type="SMART" id="SM00399">
    <property type="entry name" value="ZnF_C4"/>
    <property type="match status" value="1"/>
</dbReference>
<dbReference type="InterPro" id="IPR035500">
    <property type="entry name" value="NHR-like_dom_sf"/>
</dbReference>
<name>A0AAN5DHL6_9BILA</name>
<evidence type="ECO:0000256" key="6">
    <source>
        <dbReference type="ARBA" id="ARBA00023163"/>
    </source>
</evidence>
<evidence type="ECO:0000256" key="2">
    <source>
        <dbReference type="ARBA" id="ARBA00022771"/>
    </source>
</evidence>
<organism evidence="10 11">
    <name type="scientific">Pristionchus mayeri</name>
    <dbReference type="NCBI Taxonomy" id="1317129"/>
    <lineage>
        <taxon>Eukaryota</taxon>
        <taxon>Metazoa</taxon>
        <taxon>Ecdysozoa</taxon>
        <taxon>Nematoda</taxon>
        <taxon>Chromadorea</taxon>
        <taxon>Rhabditida</taxon>
        <taxon>Rhabditina</taxon>
        <taxon>Diplogasteromorpha</taxon>
        <taxon>Diplogasteroidea</taxon>
        <taxon>Neodiplogasteridae</taxon>
        <taxon>Pristionchus</taxon>
    </lineage>
</organism>
<dbReference type="GO" id="GO:0005634">
    <property type="term" value="C:nucleus"/>
    <property type="evidence" value="ECO:0007669"/>
    <property type="project" value="TreeGrafter"/>
</dbReference>
<dbReference type="SUPFAM" id="SSF48508">
    <property type="entry name" value="Nuclear receptor ligand-binding domain"/>
    <property type="match status" value="2"/>
</dbReference>
<proteinExistence type="predicted"/>
<dbReference type="PANTHER" id="PTHR46011">
    <property type="entry name" value="NUCLEAR HORMONE RECEPTOR FAMILY MEMBER NHR-86-RELATED"/>
    <property type="match status" value="1"/>
</dbReference>
<feature type="domain" description="Nuclear receptor" evidence="9">
    <location>
        <begin position="2"/>
        <end position="78"/>
    </location>
</feature>
<dbReference type="PROSITE" id="PS51030">
    <property type="entry name" value="NUCLEAR_REC_DBD_2"/>
    <property type="match status" value="1"/>
</dbReference>
<dbReference type="InterPro" id="IPR013088">
    <property type="entry name" value="Znf_NHR/GATA"/>
</dbReference>
<accession>A0AAN5DHL6</accession>
<keyword evidence="6" id="KW-0804">Transcription</keyword>
<keyword evidence="1" id="KW-0479">Metal-binding</keyword>
<evidence type="ECO:0000256" key="5">
    <source>
        <dbReference type="ARBA" id="ARBA00023125"/>
    </source>
</evidence>
<dbReference type="Proteomes" id="UP001328107">
    <property type="component" value="Unassembled WGS sequence"/>
</dbReference>
<gene>
    <name evidence="10" type="ORF">PMAYCL1PPCAC_32957</name>
</gene>
<evidence type="ECO:0000256" key="7">
    <source>
        <dbReference type="ARBA" id="ARBA00023170"/>
    </source>
</evidence>
<evidence type="ECO:0000313" key="10">
    <source>
        <dbReference type="EMBL" id="GMR62762.1"/>
    </source>
</evidence>
<keyword evidence="4" id="KW-0805">Transcription regulation</keyword>
<keyword evidence="5" id="KW-0238">DNA-binding</keyword>
<dbReference type="GO" id="GO:0008270">
    <property type="term" value="F:zinc ion binding"/>
    <property type="evidence" value="ECO:0007669"/>
    <property type="project" value="UniProtKB-KW"/>
</dbReference>
<keyword evidence="7" id="KW-0675">Receptor</keyword>
<evidence type="ECO:0000256" key="4">
    <source>
        <dbReference type="ARBA" id="ARBA00023015"/>
    </source>
</evidence>
<reference evidence="11" key="1">
    <citation type="submission" date="2022-10" db="EMBL/GenBank/DDBJ databases">
        <title>Genome assembly of Pristionchus species.</title>
        <authorList>
            <person name="Yoshida K."/>
            <person name="Sommer R.J."/>
        </authorList>
    </citation>
    <scope>NUCLEOTIDE SEQUENCE [LARGE SCALE GENOMIC DNA]</scope>
    <source>
        <strain evidence="11">RS5460</strain>
    </source>
</reference>
<evidence type="ECO:0000256" key="3">
    <source>
        <dbReference type="ARBA" id="ARBA00022833"/>
    </source>
</evidence>
<keyword evidence="3" id="KW-0862">Zinc</keyword>